<dbReference type="RefSeq" id="XP_041404910.1">
    <property type="nucleotide sequence ID" value="XM_041548976.1"/>
</dbReference>
<accession>A0A8H2VCR8</accession>
<name>A0A8H2VCR8_9SACH</name>
<keyword evidence="1" id="KW-0812">Transmembrane</keyword>
<keyword evidence="1" id="KW-1133">Transmembrane helix</keyword>
<dbReference type="AlphaFoldDB" id="A0A8H2VCR8"/>
<keyword evidence="3" id="KW-1185">Reference proteome</keyword>
<evidence type="ECO:0000313" key="3">
    <source>
        <dbReference type="Proteomes" id="UP000644660"/>
    </source>
</evidence>
<feature type="transmembrane region" description="Helical" evidence="1">
    <location>
        <begin position="122"/>
        <end position="141"/>
    </location>
</feature>
<protein>
    <submittedName>
        <fullName evidence="2">Uncharacterized protein</fullName>
    </submittedName>
</protein>
<reference evidence="2 3" key="1">
    <citation type="submission" date="2020-05" db="EMBL/GenBank/DDBJ databases">
        <authorList>
            <person name="Casaregola S."/>
            <person name="Devillers H."/>
            <person name="Grondin C."/>
        </authorList>
    </citation>
    <scope>NUCLEOTIDE SEQUENCE [LARGE SCALE GENOMIC DNA]</scope>
    <source>
        <strain evidence="2 3">CLIB 1767</strain>
    </source>
</reference>
<evidence type="ECO:0000256" key="1">
    <source>
        <dbReference type="SAM" id="Phobius"/>
    </source>
</evidence>
<dbReference type="GeneID" id="64856013"/>
<sequence length="165" mass="18650">MSRNKTYCMKHQICEILQDIRVEDAILQICKKKYIFVISWKTPGELFCFAYALSCEILGADWSVAESFKFIKSAIAEPLRCFSVSTAITYCNTPPIPGELLPLAAKSVSVVCSACRRAGKGLLSILCYFFDFSYIFLAYNVSEYSDIFSFNIPLVIYVILLDINI</sequence>
<evidence type="ECO:0000313" key="2">
    <source>
        <dbReference type="EMBL" id="CAB4252872.1"/>
    </source>
</evidence>
<comment type="caution">
    <text evidence="2">The sequence shown here is derived from an EMBL/GenBank/DDBJ whole genome shotgun (WGS) entry which is preliminary data.</text>
</comment>
<organism evidence="2 3">
    <name type="scientific">Maudiozyma barnettii</name>
    <dbReference type="NCBI Taxonomy" id="61262"/>
    <lineage>
        <taxon>Eukaryota</taxon>
        <taxon>Fungi</taxon>
        <taxon>Dikarya</taxon>
        <taxon>Ascomycota</taxon>
        <taxon>Saccharomycotina</taxon>
        <taxon>Saccharomycetes</taxon>
        <taxon>Saccharomycetales</taxon>
        <taxon>Saccharomycetaceae</taxon>
        <taxon>Maudiozyma</taxon>
    </lineage>
</organism>
<dbReference type="Proteomes" id="UP000644660">
    <property type="component" value="Unassembled WGS sequence"/>
</dbReference>
<dbReference type="EMBL" id="CAEFZW010000002">
    <property type="protein sequence ID" value="CAB4252872.1"/>
    <property type="molecule type" value="Genomic_DNA"/>
</dbReference>
<proteinExistence type="predicted"/>
<gene>
    <name evidence="2" type="ORF">KABA2_02S06424</name>
</gene>
<feature type="transmembrane region" description="Helical" evidence="1">
    <location>
        <begin position="147"/>
        <end position="163"/>
    </location>
</feature>
<keyword evidence="1" id="KW-0472">Membrane</keyword>